<protein>
    <submittedName>
        <fullName evidence="2">Uncharacterized protein</fullName>
    </submittedName>
</protein>
<sequence>MAMDNGGLILLIFLALLFAWGLNRVRRAVRLGPIAYTGVVITFAIVVLALYTQTQR</sequence>
<feature type="transmembrane region" description="Helical" evidence="1">
    <location>
        <begin position="34"/>
        <end position="52"/>
    </location>
</feature>
<keyword evidence="3" id="KW-1185">Reference proteome</keyword>
<comment type="caution">
    <text evidence="2">The sequence shown here is derived from an EMBL/GenBank/DDBJ whole genome shotgun (WGS) entry which is preliminary data.</text>
</comment>
<dbReference type="EMBL" id="BOOU01000063">
    <property type="protein sequence ID" value="GII79776.1"/>
    <property type="molecule type" value="Genomic_DNA"/>
</dbReference>
<dbReference type="Proteomes" id="UP000655287">
    <property type="component" value="Unassembled WGS sequence"/>
</dbReference>
<organism evidence="2 3">
    <name type="scientific">Sphaerisporangium rufum</name>
    <dbReference type="NCBI Taxonomy" id="1381558"/>
    <lineage>
        <taxon>Bacteria</taxon>
        <taxon>Bacillati</taxon>
        <taxon>Actinomycetota</taxon>
        <taxon>Actinomycetes</taxon>
        <taxon>Streptosporangiales</taxon>
        <taxon>Streptosporangiaceae</taxon>
        <taxon>Sphaerisporangium</taxon>
    </lineage>
</organism>
<name>A0A919R4Z0_9ACTN</name>
<accession>A0A919R4Z0</accession>
<proteinExistence type="predicted"/>
<dbReference type="RefSeq" id="WP_203989988.1">
    <property type="nucleotide sequence ID" value="NZ_BOOU01000063.1"/>
</dbReference>
<evidence type="ECO:0000313" key="3">
    <source>
        <dbReference type="Proteomes" id="UP000655287"/>
    </source>
</evidence>
<reference evidence="2" key="1">
    <citation type="submission" date="2021-01" db="EMBL/GenBank/DDBJ databases">
        <title>Whole genome shotgun sequence of Sphaerisporangium rufum NBRC 109079.</title>
        <authorList>
            <person name="Komaki H."/>
            <person name="Tamura T."/>
        </authorList>
    </citation>
    <scope>NUCLEOTIDE SEQUENCE</scope>
    <source>
        <strain evidence="2">NBRC 109079</strain>
    </source>
</reference>
<evidence type="ECO:0000313" key="2">
    <source>
        <dbReference type="EMBL" id="GII79776.1"/>
    </source>
</evidence>
<evidence type="ECO:0000256" key="1">
    <source>
        <dbReference type="SAM" id="Phobius"/>
    </source>
</evidence>
<keyword evidence="1" id="KW-0812">Transmembrane</keyword>
<gene>
    <name evidence="2" type="ORF">Sru01_47580</name>
</gene>
<dbReference type="AlphaFoldDB" id="A0A919R4Z0"/>
<keyword evidence="1" id="KW-0472">Membrane</keyword>
<keyword evidence="1" id="KW-1133">Transmembrane helix</keyword>